<sequence length="52" mass="6118">MDTKLNALYYILFCEVDEIFEDDGDMRTYDMTNLLSVMKDIKKELGVNYNVS</sequence>
<organism evidence="1">
    <name type="scientific">uncultured Caudovirales phage</name>
    <dbReference type="NCBI Taxonomy" id="2100421"/>
    <lineage>
        <taxon>Viruses</taxon>
        <taxon>Duplodnaviria</taxon>
        <taxon>Heunggongvirae</taxon>
        <taxon>Uroviricota</taxon>
        <taxon>Caudoviricetes</taxon>
        <taxon>Peduoviridae</taxon>
        <taxon>Maltschvirus</taxon>
        <taxon>Maltschvirus maltsch</taxon>
    </lineage>
</organism>
<name>A0A6J5T4A0_9CAUD</name>
<gene>
    <name evidence="1" type="ORF">UFOVP1655_132</name>
</gene>
<dbReference type="EMBL" id="LR797523">
    <property type="protein sequence ID" value="CAB4222553.1"/>
    <property type="molecule type" value="Genomic_DNA"/>
</dbReference>
<evidence type="ECO:0000313" key="1">
    <source>
        <dbReference type="EMBL" id="CAB4222553.1"/>
    </source>
</evidence>
<reference evidence="1" key="1">
    <citation type="submission" date="2020-05" db="EMBL/GenBank/DDBJ databases">
        <authorList>
            <person name="Chiriac C."/>
            <person name="Salcher M."/>
            <person name="Ghai R."/>
            <person name="Kavagutti S V."/>
        </authorList>
    </citation>
    <scope>NUCLEOTIDE SEQUENCE</scope>
</reference>
<accession>A0A6J5T4A0</accession>
<proteinExistence type="predicted"/>
<protein>
    <submittedName>
        <fullName evidence="1">Uncharacterized protein</fullName>
    </submittedName>
</protein>